<feature type="transmembrane region" description="Helical" evidence="7">
    <location>
        <begin position="282"/>
        <end position="302"/>
    </location>
</feature>
<sequence length="384" mass="41028">MFFSIFCKFLLLGCTSFGGPAAHIGYFRKEFVERLSWATEEEYGQWVALSQIMPGPGSSQVGFAVGYHRAGLVGAIAAFLGFTLPSVVLMCAFVALGMQFANSAVFLGVLSALKLMAVVVVTDAIWSMANTFCKTNSTRLVALLGAVFILLWPFALSSLLLVLLAAIIGAYWFTDSQPTQIKTHISSRVAYITLAIFCGLFVLTSFIHGTGWLALFAQLFQAGSLVFGGGHVVLPLMSEQLADFISTEHLLTGYAAAQAVPGPMFTLASYLGAVTAPEGAMIAWALLATVGVFLPGLMLMLVGQKCWQFVSHKPRVQGAVKAINAAVVGLLLATLIFPIIPSSVSSVWQATVVLLALLWLRTRQPAIWQLVSAFVVAGMVSALF</sequence>
<organism evidence="8 11">
    <name type="scientific">Marinomonas gallaica</name>
    <dbReference type="NCBI Taxonomy" id="1806667"/>
    <lineage>
        <taxon>Bacteria</taxon>
        <taxon>Pseudomonadati</taxon>
        <taxon>Pseudomonadota</taxon>
        <taxon>Gammaproteobacteria</taxon>
        <taxon>Oceanospirillales</taxon>
        <taxon>Oceanospirillaceae</taxon>
        <taxon>Marinomonas</taxon>
    </lineage>
</organism>
<keyword evidence="4 7" id="KW-0812">Transmembrane</keyword>
<dbReference type="PANTHER" id="PTHR33567">
    <property type="entry name" value="CHROMATE ION TRANSPORTER (EUROFUNG)"/>
    <property type="match status" value="1"/>
</dbReference>
<dbReference type="GO" id="GO:0005886">
    <property type="term" value="C:plasma membrane"/>
    <property type="evidence" value="ECO:0007669"/>
    <property type="project" value="UniProtKB-SubCell"/>
</dbReference>
<feature type="transmembrane region" description="Helical" evidence="7">
    <location>
        <begin position="72"/>
        <end position="97"/>
    </location>
</feature>
<feature type="transmembrane region" description="Helical" evidence="7">
    <location>
        <begin position="213"/>
        <end position="237"/>
    </location>
</feature>
<dbReference type="PIRSF" id="PIRSF004810">
    <property type="entry name" value="ChrA"/>
    <property type="match status" value="1"/>
</dbReference>
<feature type="transmembrane region" description="Helical" evidence="7">
    <location>
        <begin position="366"/>
        <end position="383"/>
    </location>
</feature>
<evidence type="ECO:0000256" key="5">
    <source>
        <dbReference type="ARBA" id="ARBA00022989"/>
    </source>
</evidence>
<evidence type="ECO:0000313" key="10">
    <source>
        <dbReference type="Proteomes" id="UP000092840"/>
    </source>
</evidence>
<evidence type="ECO:0000256" key="6">
    <source>
        <dbReference type="ARBA" id="ARBA00023136"/>
    </source>
</evidence>
<reference evidence="8 11" key="2">
    <citation type="submission" date="2016-06" db="EMBL/GenBank/DDBJ databases">
        <authorList>
            <person name="Kjaerup R.B."/>
            <person name="Dalgaard T.S."/>
            <person name="Juul-Madsen H.R."/>
        </authorList>
    </citation>
    <scope>NUCLEOTIDE SEQUENCE [LARGE SCALE GENOMIC DNA]</scope>
    <source>
        <strain evidence="8 11">CECT 5115</strain>
    </source>
</reference>
<protein>
    <submittedName>
        <fullName evidence="8 9">Chromate transport protein</fullName>
    </submittedName>
</protein>
<evidence type="ECO:0000313" key="9">
    <source>
        <dbReference type="EMBL" id="SBT20950.1"/>
    </source>
</evidence>
<feature type="transmembrane region" description="Helical" evidence="7">
    <location>
        <begin position="185"/>
        <end position="207"/>
    </location>
</feature>
<keyword evidence="6 7" id="KW-0472">Membrane</keyword>
<evidence type="ECO:0000256" key="4">
    <source>
        <dbReference type="ARBA" id="ARBA00022692"/>
    </source>
</evidence>
<dbReference type="EMBL" id="FLRB01000010">
    <property type="protein sequence ID" value="SBT20950.1"/>
    <property type="molecule type" value="Genomic_DNA"/>
</dbReference>
<dbReference type="OrthoDB" id="8969999at2"/>
<evidence type="ECO:0000256" key="2">
    <source>
        <dbReference type="ARBA" id="ARBA00005262"/>
    </source>
</evidence>
<evidence type="ECO:0000256" key="1">
    <source>
        <dbReference type="ARBA" id="ARBA00004651"/>
    </source>
</evidence>
<dbReference type="InterPro" id="IPR003370">
    <property type="entry name" value="Chromate_transpt"/>
</dbReference>
<dbReference type="InterPro" id="IPR014047">
    <property type="entry name" value="Chr_Tranpt_l_chain"/>
</dbReference>
<evidence type="ECO:0000256" key="7">
    <source>
        <dbReference type="SAM" id="Phobius"/>
    </source>
</evidence>
<evidence type="ECO:0000313" key="8">
    <source>
        <dbReference type="EMBL" id="SBT19261.1"/>
    </source>
</evidence>
<feature type="transmembrane region" description="Helical" evidence="7">
    <location>
        <begin position="322"/>
        <end position="340"/>
    </location>
</feature>
<name>A0A1C3JVI3_9GAMM</name>
<dbReference type="RefSeq" id="WP_067038501.1">
    <property type="nucleotide sequence ID" value="NZ_FLRA01000031.1"/>
</dbReference>
<feature type="transmembrane region" description="Helical" evidence="7">
    <location>
        <begin position="140"/>
        <end position="173"/>
    </location>
</feature>
<evidence type="ECO:0000256" key="3">
    <source>
        <dbReference type="ARBA" id="ARBA00022475"/>
    </source>
</evidence>
<feature type="transmembrane region" description="Helical" evidence="7">
    <location>
        <begin position="249"/>
        <end position="270"/>
    </location>
</feature>
<keyword evidence="10" id="KW-1185">Reference proteome</keyword>
<comment type="similarity">
    <text evidence="2">Belongs to the chromate ion transporter (CHR) (TC 2.A.51) family.</text>
</comment>
<accession>A0A1C3JVI3</accession>
<keyword evidence="3" id="KW-1003">Cell membrane</keyword>
<proteinExistence type="inferred from homology"/>
<reference evidence="9 10" key="1">
    <citation type="submission" date="2016-06" db="EMBL/GenBank/DDBJ databases">
        <authorList>
            <person name="Rodrigo-Torres L."/>
            <person name="Arahal D.R."/>
        </authorList>
    </citation>
    <scope>NUCLEOTIDE SEQUENCE [LARGE SCALE GENOMIC DNA]</scope>
    <source>
        <strain evidence="9 10">CECT 5116</strain>
    </source>
</reference>
<keyword evidence="5 7" id="KW-1133">Transmembrane helix</keyword>
<feature type="transmembrane region" description="Helical" evidence="7">
    <location>
        <begin position="104"/>
        <end position="128"/>
    </location>
</feature>
<dbReference type="Proteomes" id="UP000092840">
    <property type="component" value="Unassembled WGS sequence"/>
</dbReference>
<dbReference type="AlphaFoldDB" id="A0A1C3JVI3"/>
<dbReference type="EMBL" id="FLRA01000031">
    <property type="protein sequence ID" value="SBT19261.1"/>
    <property type="molecule type" value="Genomic_DNA"/>
</dbReference>
<evidence type="ECO:0000313" key="11">
    <source>
        <dbReference type="Proteomes" id="UP000092871"/>
    </source>
</evidence>
<dbReference type="NCBIfam" id="TIGR00937">
    <property type="entry name" value="2A51"/>
    <property type="match status" value="1"/>
</dbReference>
<dbReference type="Proteomes" id="UP000092871">
    <property type="component" value="Unassembled WGS sequence"/>
</dbReference>
<dbReference type="GO" id="GO:0015109">
    <property type="term" value="F:chromate transmembrane transporter activity"/>
    <property type="evidence" value="ECO:0007669"/>
    <property type="project" value="InterPro"/>
</dbReference>
<comment type="subcellular location">
    <subcellularLocation>
        <location evidence="1">Cell membrane</location>
        <topology evidence="1">Multi-pass membrane protein</topology>
    </subcellularLocation>
</comment>
<dbReference type="PANTHER" id="PTHR33567:SF3">
    <property type="entry name" value="CHROMATE ION TRANSPORTER (EUROFUNG)"/>
    <property type="match status" value="1"/>
</dbReference>
<dbReference type="Pfam" id="PF02417">
    <property type="entry name" value="Chromate_transp"/>
    <property type="match status" value="2"/>
</dbReference>
<gene>
    <name evidence="8" type="primary">srpC</name>
    <name evidence="8" type="ORF">MGA5115_03423</name>
    <name evidence="9" type="ORF">MGA5116_01537</name>
</gene>